<dbReference type="Pfam" id="PF01910">
    <property type="entry name" value="Thiamine_BP"/>
    <property type="match status" value="1"/>
</dbReference>
<dbReference type="InterPro" id="IPR002767">
    <property type="entry name" value="Thiamine_BP"/>
</dbReference>
<dbReference type="InterPro" id="IPR051614">
    <property type="entry name" value="UPF0045_domain"/>
</dbReference>
<protein>
    <submittedName>
        <fullName evidence="4">Thiamine-binding protein</fullName>
    </submittedName>
</protein>
<dbReference type="PANTHER" id="PTHR33777">
    <property type="entry name" value="UPF0045 PROTEIN ECM15"/>
    <property type="match status" value="1"/>
</dbReference>
<reference evidence="4" key="1">
    <citation type="submission" date="2023-03" db="EMBL/GenBank/DDBJ databases">
        <title>Andean soil-derived lignocellulolytic bacterial consortium as a source of novel taxa and putative plastic-active enzymes.</title>
        <authorList>
            <person name="Diaz-Garcia L."/>
            <person name="Chuvochina M."/>
            <person name="Feuerriegel G."/>
            <person name="Bunk B."/>
            <person name="Sproer C."/>
            <person name="Streit W.R."/>
            <person name="Rodriguez L.M."/>
            <person name="Overmann J."/>
            <person name="Jimenez D.J."/>
        </authorList>
    </citation>
    <scope>NUCLEOTIDE SEQUENCE</scope>
    <source>
        <strain evidence="4">MAG 7</strain>
    </source>
</reference>
<organism evidence="4 5">
    <name type="scientific">Candidatus Pseudobacter hemicellulosilyticus</name>
    <dbReference type="NCBI Taxonomy" id="3121375"/>
    <lineage>
        <taxon>Bacteria</taxon>
        <taxon>Pseudomonadati</taxon>
        <taxon>Bacteroidota</taxon>
        <taxon>Chitinophagia</taxon>
        <taxon>Chitinophagales</taxon>
        <taxon>Chitinophagaceae</taxon>
        <taxon>Pseudobacter</taxon>
    </lineage>
</organism>
<feature type="region of interest" description="Disordered" evidence="2">
    <location>
        <begin position="86"/>
        <end position="109"/>
    </location>
</feature>
<dbReference type="EMBL" id="CP119311">
    <property type="protein sequence ID" value="WEK35270.1"/>
    <property type="molecule type" value="Genomic_DNA"/>
</dbReference>
<sequence length="109" mass="12057">MHQYLINASIQIVPIVLDKHPYEWVDEAIAIIQESGIRYEVGPFATVLEGSYEEVFKVIHAVNGHLYAKGCAEWISNLQIQVRSAGPVTGDEKTEKFKNQGAPSLSSGE</sequence>
<dbReference type="Gene3D" id="3.30.70.930">
    <property type="match status" value="1"/>
</dbReference>
<evidence type="ECO:0000313" key="5">
    <source>
        <dbReference type="Proteomes" id="UP001220610"/>
    </source>
</evidence>
<evidence type="ECO:0000256" key="2">
    <source>
        <dbReference type="SAM" id="MobiDB-lite"/>
    </source>
</evidence>
<feature type="domain" description="Thiamine-binding protein" evidence="3">
    <location>
        <begin position="8"/>
        <end position="97"/>
    </location>
</feature>
<dbReference type="PANTHER" id="PTHR33777:SF1">
    <property type="entry name" value="UPF0045 PROTEIN ECM15"/>
    <property type="match status" value="1"/>
</dbReference>
<dbReference type="InterPro" id="IPR029756">
    <property type="entry name" value="MTH1187/YkoF-like"/>
</dbReference>
<proteinExistence type="inferred from homology"/>
<name>A0AAJ6BF57_9BACT</name>
<evidence type="ECO:0000256" key="1">
    <source>
        <dbReference type="ARBA" id="ARBA00010272"/>
    </source>
</evidence>
<dbReference type="SUPFAM" id="SSF89957">
    <property type="entry name" value="MTH1187/YkoF-like"/>
    <property type="match status" value="1"/>
</dbReference>
<evidence type="ECO:0000259" key="3">
    <source>
        <dbReference type="Pfam" id="PF01910"/>
    </source>
</evidence>
<evidence type="ECO:0000313" key="4">
    <source>
        <dbReference type="EMBL" id="WEK35270.1"/>
    </source>
</evidence>
<dbReference type="Proteomes" id="UP001220610">
    <property type="component" value="Chromosome"/>
</dbReference>
<dbReference type="GO" id="GO:0005829">
    <property type="term" value="C:cytosol"/>
    <property type="evidence" value="ECO:0007669"/>
    <property type="project" value="TreeGrafter"/>
</dbReference>
<comment type="similarity">
    <text evidence="1">Belongs to the UPF0045 family.</text>
</comment>
<accession>A0AAJ6BF57</accession>
<gene>
    <name evidence="4" type="ORF">P0Y53_22495</name>
</gene>
<dbReference type="AlphaFoldDB" id="A0AAJ6BF57"/>